<evidence type="ECO:0000313" key="1">
    <source>
        <dbReference type="EMBL" id="GAL26801.1"/>
    </source>
</evidence>
<comment type="caution">
    <text evidence="1">The sequence shown here is derived from an EMBL/GenBank/DDBJ whole genome shotgun (WGS) entry which is preliminary data.</text>
</comment>
<keyword evidence="2" id="KW-1185">Reference proteome</keyword>
<evidence type="ECO:0008006" key="3">
    <source>
        <dbReference type="Google" id="ProtNLM"/>
    </source>
</evidence>
<protein>
    <recommendedName>
        <fullName evidence="3">CCA tRNA nucleotidyltransferase</fullName>
    </recommendedName>
</protein>
<sequence>MTAYRAAVGVNVQTIIADGFKGQAIKEELDKRRIKAVEMALAEGN</sequence>
<name>A0ABQ0JDI1_9VIBR</name>
<reference evidence="2" key="1">
    <citation type="submission" date="2014-09" db="EMBL/GenBank/DDBJ databases">
        <title>Vibrio variabilis JCM 19239. (C206) whole genome shotgun sequence.</title>
        <authorList>
            <person name="Sawabe T."/>
            <person name="Meirelles P."/>
            <person name="Nakanishi M."/>
            <person name="Sayaka M."/>
            <person name="Hattori M."/>
            <person name="Ohkuma M."/>
        </authorList>
    </citation>
    <scope>NUCLEOTIDE SEQUENCE [LARGE SCALE GENOMIC DNA]</scope>
    <source>
        <strain evidence="2">JCM 19239</strain>
    </source>
</reference>
<gene>
    <name evidence="1" type="ORF">JCM19239_17</name>
</gene>
<accession>A0ABQ0JDI1</accession>
<evidence type="ECO:0000313" key="2">
    <source>
        <dbReference type="Proteomes" id="UP000029223"/>
    </source>
</evidence>
<dbReference type="Proteomes" id="UP000029223">
    <property type="component" value="Unassembled WGS sequence"/>
</dbReference>
<dbReference type="EMBL" id="BBMS01000022">
    <property type="protein sequence ID" value="GAL26801.1"/>
    <property type="molecule type" value="Genomic_DNA"/>
</dbReference>
<organism evidence="1 2">
    <name type="scientific">Vibrio variabilis</name>
    <dbReference type="NCBI Taxonomy" id="990271"/>
    <lineage>
        <taxon>Bacteria</taxon>
        <taxon>Pseudomonadati</taxon>
        <taxon>Pseudomonadota</taxon>
        <taxon>Gammaproteobacteria</taxon>
        <taxon>Vibrionales</taxon>
        <taxon>Vibrionaceae</taxon>
        <taxon>Vibrio</taxon>
    </lineage>
</organism>
<proteinExistence type="predicted"/>